<dbReference type="AlphaFoldDB" id="A0AAW1F015"/>
<name>A0AAW1F015_ZOAVI</name>
<comment type="caution">
    <text evidence="1">The sequence shown here is derived from an EMBL/GenBank/DDBJ whole genome shotgun (WGS) entry which is preliminary data.</text>
</comment>
<evidence type="ECO:0000313" key="2">
    <source>
        <dbReference type="Proteomes" id="UP001488805"/>
    </source>
</evidence>
<evidence type="ECO:0000313" key="1">
    <source>
        <dbReference type="EMBL" id="KAK9527917.1"/>
    </source>
</evidence>
<organism evidence="1 2">
    <name type="scientific">Zoarces viviparus</name>
    <name type="common">Viviparous eelpout</name>
    <name type="synonym">Blennius viviparus</name>
    <dbReference type="NCBI Taxonomy" id="48416"/>
    <lineage>
        <taxon>Eukaryota</taxon>
        <taxon>Metazoa</taxon>
        <taxon>Chordata</taxon>
        <taxon>Craniata</taxon>
        <taxon>Vertebrata</taxon>
        <taxon>Euteleostomi</taxon>
        <taxon>Actinopterygii</taxon>
        <taxon>Neopterygii</taxon>
        <taxon>Teleostei</taxon>
        <taxon>Neoteleostei</taxon>
        <taxon>Acanthomorphata</taxon>
        <taxon>Eupercaria</taxon>
        <taxon>Perciformes</taxon>
        <taxon>Cottioidei</taxon>
        <taxon>Zoarcales</taxon>
        <taxon>Zoarcidae</taxon>
        <taxon>Zoarcinae</taxon>
        <taxon>Zoarces</taxon>
    </lineage>
</organism>
<keyword evidence="2" id="KW-1185">Reference proteome</keyword>
<accession>A0AAW1F015</accession>
<protein>
    <submittedName>
        <fullName evidence="1">Uncharacterized protein</fullName>
    </submittedName>
</protein>
<dbReference type="EMBL" id="JBCEZU010000112">
    <property type="protein sequence ID" value="KAK9527917.1"/>
    <property type="molecule type" value="Genomic_DNA"/>
</dbReference>
<gene>
    <name evidence="1" type="ORF">VZT92_014433</name>
</gene>
<proteinExistence type="predicted"/>
<sequence length="69" mass="7448">MSSPCGFKTKHCQERSALAGQPAPCSAVLGMRRATQSSKSKTKPIIVLSHRPILCPYRLLQTPCVLAPV</sequence>
<dbReference type="Proteomes" id="UP001488805">
    <property type="component" value="Unassembled WGS sequence"/>
</dbReference>
<reference evidence="1 2" key="1">
    <citation type="journal article" date="2024" name="Genome Biol. Evol.">
        <title>Chromosome-level genome assembly of the viviparous eelpout Zoarces viviparus.</title>
        <authorList>
            <person name="Fuhrmann N."/>
            <person name="Brasseur M.V."/>
            <person name="Bakowski C.E."/>
            <person name="Podsiadlowski L."/>
            <person name="Prost S."/>
            <person name="Krehenwinkel H."/>
            <person name="Mayer C."/>
        </authorList>
    </citation>
    <scope>NUCLEOTIDE SEQUENCE [LARGE SCALE GENOMIC DNA]</scope>
    <source>
        <strain evidence="1">NO-MEL_2022_Ind0_liver</strain>
    </source>
</reference>